<feature type="region of interest" description="Disordered" evidence="1">
    <location>
        <begin position="1"/>
        <end position="20"/>
    </location>
</feature>
<comment type="caution">
    <text evidence="4">The sequence shown here is derived from an EMBL/GenBank/DDBJ whole genome shotgun (WGS) entry which is preliminary data.</text>
</comment>
<dbReference type="RefSeq" id="WP_047221129.1">
    <property type="nucleotide sequence ID" value="NZ_JWIO01000001.1"/>
</dbReference>
<evidence type="ECO:0000313" key="4">
    <source>
        <dbReference type="EMBL" id="KLL13000.1"/>
    </source>
</evidence>
<keyword evidence="5" id="KW-1185">Reference proteome</keyword>
<dbReference type="Pfam" id="PF00675">
    <property type="entry name" value="Peptidase_M16"/>
    <property type="match status" value="1"/>
</dbReference>
<feature type="domain" description="Peptidase M16 N-terminal" evidence="2">
    <location>
        <begin position="80"/>
        <end position="192"/>
    </location>
</feature>
<reference evidence="4 5" key="1">
    <citation type="submission" date="2014-12" db="EMBL/GenBank/DDBJ databases">
        <title>Frankia sp. BMG5.1 draft genome.</title>
        <authorList>
            <person name="Gtari M."/>
            <person name="Ghodhbane-Gtari F."/>
            <person name="Nouioui I."/>
            <person name="Ktari A."/>
            <person name="Hezbri K."/>
            <person name="Mimouni W."/>
            <person name="Sbissi I."/>
            <person name="Ayari A."/>
            <person name="Yamanaka T."/>
            <person name="Normand P."/>
            <person name="Tisa L.S."/>
            <person name="Boudabous A."/>
        </authorList>
    </citation>
    <scope>NUCLEOTIDE SEQUENCE [LARGE SCALE GENOMIC DNA]</scope>
    <source>
        <strain evidence="4 5">BMG5.1</strain>
    </source>
</reference>
<dbReference type="EMBL" id="JWIO01000001">
    <property type="protein sequence ID" value="KLL13000.1"/>
    <property type="molecule type" value="Genomic_DNA"/>
</dbReference>
<sequence>MSAATIGKASGGTPAAGTSPSVIPPVAATVAAELPTVAERILPGGLRVLVVRRTTVPLVEVRLRIPFTGLGAAHQARGELLAETLFTGTQLRDRVELATVVQSLGGALSTWVDADRLAIVGSALATNLVPLLDLIAEVLTGATYPSGEFTGERDRLVEEATIAHSQPALIAREGLLRRLYGDHPYGSETPAPDVVSQVTEADVRTLHAARVSPVGAVLTLVGDVEPQAALERVEAVLGDWRGTAADAVPPLPALRTGPVVIIDRPGAVQTNIRIGGPAVDRHHPAYAAQRLASTVFGGYFSSRLVSNIREDKGYTYSPRSSLDYPVAGSRFTVTADVATDVTGPALLEIFYELGRMALLPVSDEELDAARQYSVGTLALSTATGVGLASTLSALAGAGIGVEYLHDHPAALAKVTPQDVLEISAQVLAPRRLVTVLVGDAEKIAAEVGAIAEIAPEVIGAPDAATGAASGAASEAAAT</sequence>
<dbReference type="Gene3D" id="3.30.830.10">
    <property type="entry name" value="Metalloenzyme, LuxS/M16 peptidase-like"/>
    <property type="match status" value="2"/>
</dbReference>
<dbReference type="PANTHER" id="PTHR11851:SF224">
    <property type="entry name" value="PROCESSING PROTEASE"/>
    <property type="match status" value="1"/>
</dbReference>
<dbReference type="InterPro" id="IPR011249">
    <property type="entry name" value="Metalloenz_LuxS/M16"/>
</dbReference>
<dbReference type="SUPFAM" id="SSF63411">
    <property type="entry name" value="LuxS/MPP-like metallohydrolase"/>
    <property type="match status" value="2"/>
</dbReference>
<dbReference type="InterPro" id="IPR050361">
    <property type="entry name" value="MPP/UQCRC_Complex"/>
</dbReference>
<feature type="domain" description="Peptidase M16 C-terminal" evidence="3">
    <location>
        <begin position="198"/>
        <end position="371"/>
    </location>
</feature>
<dbReference type="PANTHER" id="PTHR11851">
    <property type="entry name" value="METALLOPROTEASE"/>
    <property type="match status" value="1"/>
</dbReference>
<evidence type="ECO:0000259" key="2">
    <source>
        <dbReference type="Pfam" id="PF00675"/>
    </source>
</evidence>
<organism evidence="4 5">
    <name type="scientific">Protofrankia coriariae</name>
    <dbReference type="NCBI Taxonomy" id="1562887"/>
    <lineage>
        <taxon>Bacteria</taxon>
        <taxon>Bacillati</taxon>
        <taxon>Actinomycetota</taxon>
        <taxon>Actinomycetes</taxon>
        <taxon>Frankiales</taxon>
        <taxon>Frankiaceae</taxon>
        <taxon>Protofrankia</taxon>
    </lineage>
</organism>
<proteinExistence type="predicted"/>
<evidence type="ECO:0000313" key="5">
    <source>
        <dbReference type="Proteomes" id="UP000035425"/>
    </source>
</evidence>
<accession>A0ABR5F8E4</accession>
<evidence type="ECO:0000256" key="1">
    <source>
        <dbReference type="SAM" id="MobiDB-lite"/>
    </source>
</evidence>
<dbReference type="Pfam" id="PF05193">
    <property type="entry name" value="Peptidase_M16_C"/>
    <property type="match status" value="1"/>
</dbReference>
<dbReference type="Proteomes" id="UP000035425">
    <property type="component" value="Unassembled WGS sequence"/>
</dbReference>
<protein>
    <submittedName>
        <fullName evidence="4">Peptidase M16</fullName>
    </submittedName>
</protein>
<gene>
    <name evidence="4" type="ORF">FrCorBMG51_00080</name>
</gene>
<evidence type="ECO:0000259" key="3">
    <source>
        <dbReference type="Pfam" id="PF05193"/>
    </source>
</evidence>
<dbReference type="InterPro" id="IPR007863">
    <property type="entry name" value="Peptidase_M16_C"/>
</dbReference>
<name>A0ABR5F8E4_9ACTN</name>
<dbReference type="InterPro" id="IPR011765">
    <property type="entry name" value="Pept_M16_N"/>
</dbReference>